<gene>
    <name evidence="1" type="ORF">BV25DRAFT_1829665</name>
</gene>
<sequence length="54" mass="6134">IYPYKLTRLRETGSRPSRPPPVRPPSRLAQPSFVSVYAYIGSKSPLRLVPYSKC</sequence>
<reference evidence="1" key="1">
    <citation type="submission" date="2021-03" db="EMBL/GenBank/DDBJ databases">
        <authorList>
            <consortium name="DOE Joint Genome Institute"/>
            <person name="Ahrendt S."/>
            <person name="Looney B.P."/>
            <person name="Miyauchi S."/>
            <person name="Morin E."/>
            <person name="Drula E."/>
            <person name="Courty P.E."/>
            <person name="Chicoki N."/>
            <person name="Fauchery L."/>
            <person name="Kohler A."/>
            <person name="Kuo A."/>
            <person name="Labutti K."/>
            <person name="Pangilinan J."/>
            <person name="Lipzen A."/>
            <person name="Riley R."/>
            <person name="Andreopoulos W."/>
            <person name="He G."/>
            <person name="Johnson J."/>
            <person name="Barry K.W."/>
            <person name="Grigoriev I.V."/>
            <person name="Nagy L."/>
            <person name="Hibbett D."/>
            <person name="Henrissat B."/>
            <person name="Matheny P.B."/>
            <person name="Labbe J."/>
            <person name="Martin F."/>
        </authorList>
    </citation>
    <scope>NUCLEOTIDE SEQUENCE</scope>
    <source>
        <strain evidence="1">HHB10654</strain>
    </source>
</reference>
<evidence type="ECO:0000313" key="2">
    <source>
        <dbReference type="Proteomes" id="UP000814140"/>
    </source>
</evidence>
<name>A0ACB8SRS2_9AGAM</name>
<organism evidence="1 2">
    <name type="scientific">Artomyces pyxidatus</name>
    <dbReference type="NCBI Taxonomy" id="48021"/>
    <lineage>
        <taxon>Eukaryota</taxon>
        <taxon>Fungi</taxon>
        <taxon>Dikarya</taxon>
        <taxon>Basidiomycota</taxon>
        <taxon>Agaricomycotina</taxon>
        <taxon>Agaricomycetes</taxon>
        <taxon>Russulales</taxon>
        <taxon>Auriscalpiaceae</taxon>
        <taxon>Artomyces</taxon>
    </lineage>
</organism>
<accession>A0ACB8SRS2</accession>
<comment type="caution">
    <text evidence="1">The sequence shown here is derived from an EMBL/GenBank/DDBJ whole genome shotgun (WGS) entry which is preliminary data.</text>
</comment>
<dbReference type="EMBL" id="MU277231">
    <property type="protein sequence ID" value="KAI0058907.1"/>
    <property type="molecule type" value="Genomic_DNA"/>
</dbReference>
<evidence type="ECO:0000313" key="1">
    <source>
        <dbReference type="EMBL" id="KAI0058907.1"/>
    </source>
</evidence>
<dbReference type="Proteomes" id="UP000814140">
    <property type="component" value="Unassembled WGS sequence"/>
</dbReference>
<feature type="non-terminal residue" evidence="1">
    <location>
        <position position="1"/>
    </location>
</feature>
<proteinExistence type="predicted"/>
<protein>
    <submittedName>
        <fullName evidence="1">Uncharacterized protein</fullName>
    </submittedName>
</protein>
<keyword evidence="2" id="KW-1185">Reference proteome</keyword>
<reference evidence="1" key="2">
    <citation type="journal article" date="2022" name="New Phytol.">
        <title>Evolutionary transition to the ectomycorrhizal habit in the genomes of a hyperdiverse lineage of mushroom-forming fungi.</title>
        <authorList>
            <person name="Looney B."/>
            <person name="Miyauchi S."/>
            <person name="Morin E."/>
            <person name="Drula E."/>
            <person name="Courty P.E."/>
            <person name="Kohler A."/>
            <person name="Kuo A."/>
            <person name="LaButti K."/>
            <person name="Pangilinan J."/>
            <person name="Lipzen A."/>
            <person name="Riley R."/>
            <person name="Andreopoulos W."/>
            <person name="He G."/>
            <person name="Johnson J."/>
            <person name="Nolan M."/>
            <person name="Tritt A."/>
            <person name="Barry K.W."/>
            <person name="Grigoriev I.V."/>
            <person name="Nagy L.G."/>
            <person name="Hibbett D."/>
            <person name="Henrissat B."/>
            <person name="Matheny P.B."/>
            <person name="Labbe J."/>
            <person name="Martin F.M."/>
        </authorList>
    </citation>
    <scope>NUCLEOTIDE SEQUENCE</scope>
    <source>
        <strain evidence="1">HHB10654</strain>
    </source>
</reference>